<dbReference type="InterPro" id="IPR000014">
    <property type="entry name" value="PAS"/>
</dbReference>
<dbReference type="Pfam" id="PF16927">
    <property type="entry name" value="HisKA_7TM"/>
    <property type="match status" value="1"/>
</dbReference>
<dbReference type="InterPro" id="IPR004358">
    <property type="entry name" value="Sig_transdc_His_kin-like_C"/>
</dbReference>
<evidence type="ECO:0000313" key="10">
    <source>
        <dbReference type="Proteomes" id="UP000011650"/>
    </source>
</evidence>
<dbReference type="PATRIC" id="fig|1227482.3.peg.1323"/>
<sequence>MDWQTTPYVLLLFLTSLTALAWGLYGVRSVRDGDRNPTVLAFVALCVTGSIWAGGYAVQLAAPTLGSKLAAYKLLHVGAAFVGPAWLAFALSYAGRADLLTRSTVAAMVAVPAALLAALPTNPYSLALTDASLVTRGSVTLLVAESGPLYQLHLAYSYLIIGGGVAIILRESLRSAPEVRQQAGLMVAGGVVPLALNVAHVLAIGPLGELQAVNLTPVSLGLSTLLFGVAVFRYRLLDLTPIAARIVLTQIGDGVVVVDRAGSIVDVNPAAEALVGERDRVVGTDLATHVSDYDRLPLDESPLTTVATDDGEAFLQLDRSPIDRGGTRYGWVVLLRDVTELETQRRELERRNERLDAFASVVSHDLRNPLSVIDGYADLARETGDPAHLDVIQDTAGRMNDFLEDLLRLSQQGDTVTEPRELSLAALVAEVREAAGDEGAEVAVAADVTVTADRERLRQALDNLFRNARDHADGPVTVTVGPLPEGFYVEDDGPGIPEADRDAVFDVGFTTRSDGTGLGLAIVRDIVEAHGWSIAATEGPTGGARFEVTGADVRAVAE</sequence>
<dbReference type="SMART" id="SM00091">
    <property type="entry name" value="PAS"/>
    <property type="match status" value="1"/>
</dbReference>
<dbReference type="SUPFAM" id="SSF55874">
    <property type="entry name" value="ATPase domain of HSP90 chaperone/DNA topoisomerase II/histidine kinase"/>
    <property type="match status" value="1"/>
</dbReference>
<dbReference type="SUPFAM" id="SSF47384">
    <property type="entry name" value="Homodimeric domain of signal transducing histidine kinase"/>
    <property type="match status" value="1"/>
</dbReference>
<dbReference type="InterPro" id="IPR031621">
    <property type="entry name" value="HisKA_7TM"/>
</dbReference>
<dbReference type="NCBIfam" id="TIGR00229">
    <property type="entry name" value="sensory_box"/>
    <property type="match status" value="1"/>
</dbReference>
<feature type="transmembrane region" description="Helical" evidence="7">
    <location>
        <begin position="70"/>
        <end position="92"/>
    </location>
</feature>
<dbReference type="InterPro" id="IPR050736">
    <property type="entry name" value="Sensor_HK_Regulatory"/>
</dbReference>
<dbReference type="InterPro" id="IPR036890">
    <property type="entry name" value="HATPase_C_sf"/>
</dbReference>
<dbReference type="PROSITE" id="PS50109">
    <property type="entry name" value="HIS_KIN"/>
    <property type="match status" value="1"/>
</dbReference>
<dbReference type="CDD" id="cd00075">
    <property type="entry name" value="HATPase"/>
    <property type="match status" value="1"/>
</dbReference>
<evidence type="ECO:0000313" key="9">
    <source>
        <dbReference type="EMBL" id="EMA61829.1"/>
    </source>
</evidence>
<dbReference type="InterPro" id="IPR003661">
    <property type="entry name" value="HisK_dim/P_dom"/>
</dbReference>
<dbReference type="PANTHER" id="PTHR43711:SF1">
    <property type="entry name" value="HISTIDINE KINASE 1"/>
    <property type="match status" value="1"/>
</dbReference>
<feature type="transmembrane region" description="Helical" evidence="7">
    <location>
        <begin position="185"/>
        <end position="205"/>
    </location>
</feature>
<feature type="transmembrane region" description="Helical" evidence="7">
    <location>
        <begin position="99"/>
        <end position="119"/>
    </location>
</feature>
<keyword evidence="10" id="KW-1185">Reference proteome</keyword>
<comment type="caution">
    <text evidence="9">The sequence shown here is derived from an EMBL/GenBank/DDBJ whole genome shotgun (WGS) entry which is preliminary data.</text>
</comment>
<evidence type="ECO:0000256" key="2">
    <source>
        <dbReference type="ARBA" id="ARBA00012438"/>
    </source>
</evidence>
<dbReference type="CDD" id="cd00082">
    <property type="entry name" value="HisKA"/>
    <property type="match status" value="1"/>
</dbReference>
<keyword evidence="7" id="KW-0812">Transmembrane</keyword>
<evidence type="ECO:0000256" key="1">
    <source>
        <dbReference type="ARBA" id="ARBA00000085"/>
    </source>
</evidence>
<protein>
    <recommendedName>
        <fullName evidence="2">histidine kinase</fullName>
        <ecNumber evidence="2">2.7.13.3</ecNumber>
    </recommendedName>
</protein>
<dbReference type="InterPro" id="IPR003594">
    <property type="entry name" value="HATPase_dom"/>
</dbReference>
<feature type="transmembrane region" description="Helical" evidence="7">
    <location>
        <begin position="39"/>
        <end position="58"/>
    </location>
</feature>
<keyword evidence="7" id="KW-0472">Membrane</keyword>
<dbReference type="EMBL" id="AOJG01000015">
    <property type="protein sequence ID" value="EMA61829.1"/>
    <property type="molecule type" value="Genomic_DNA"/>
</dbReference>
<evidence type="ECO:0000256" key="4">
    <source>
        <dbReference type="ARBA" id="ARBA00022679"/>
    </source>
</evidence>
<name>M0NX30_9EURY</name>
<dbReference type="GO" id="GO:0000155">
    <property type="term" value="F:phosphorelay sensor kinase activity"/>
    <property type="evidence" value="ECO:0007669"/>
    <property type="project" value="InterPro"/>
</dbReference>
<evidence type="ECO:0000256" key="7">
    <source>
        <dbReference type="SAM" id="Phobius"/>
    </source>
</evidence>
<evidence type="ECO:0000256" key="3">
    <source>
        <dbReference type="ARBA" id="ARBA00022553"/>
    </source>
</evidence>
<keyword evidence="5" id="KW-0418">Kinase</keyword>
<evidence type="ECO:0000256" key="5">
    <source>
        <dbReference type="ARBA" id="ARBA00022777"/>
    </source>
</evidence>
<dbReference type="InterPro" id="IPR005467">
    <property type="entry name" value="His_kinase_dom"/>
</dbReference>
<dbReference type="Gene3D" id="3.30.565.10">
    <property type="entry name" value="Histidine kinase-like ATPase, C-terminal domain"/>
    <property type="match status" value="1"/>
</dbReference>
<dbReference type="Pfam" id="PF00512">
    <property type="entry name" value="HisKA"/>
    <property type="match status" value="1"/>
</dbReference>
<dbReference type="OrthoDB" id="8127at2157"/>
<dbReference type="Pfam" id="PF13188">
    <property type="entry name" value="PAS_8"/>
    <property type="match status" value="1"/>
</dbReference>
<keyword evidence="7" id="KW-1133">Transmembrane helix</keyword>
<feature type="transmembrane region" description="Helical" evidence="7">
    <location>
        <begin position="6"/>
        <end position="27"/>
    </location>
</feature>
<comment type="catalytic activity">
    <reaction evidence="1">
        <text>ATP + protein L-histidine = ADP + protein N-phospho-L-histidine.</text>
        <dbReference type="EC" id="2.7.13.3"/>
    </reaction>
</comment>
<feature type="transmembrane region" description="Helical" evidence="7">
    <location>
        <begin position="217"/>
        <end position="236"/>
    </location>
</feature>
<dbReference type="AlphaFoldDB" id="M0NX30"/>
<dbReference type="SMART" id="SM00388">
    <property type="entry name" value="HisKA"/>
    <property type="match status" value="1"/>
</dbReference>
<dbReference type="Gene3D" id="3.30.450.20">
    <property type="entry name" value="PAS domain"/>
    <property type="match status" value="1"/>
</dbReference>
<feature type="domain" description="Histidine kinase" evidence="8">
    <location>
        <begin position="361"/>
        <end position="554"/>
    </location>
</feature>
<feature type="transmembrane region" description="Helical" evidence="7">
    <location>
        <begin position="155"/>
        <end position="173"/>
    </location>
</feature>
<dbReference type="SMART" id="SM00387">
    <property type="entry name" value="HATPase_c"/>
    <property type="match status" value="1"/>
</dbReference>
<dbReference type="STRING" id="1227482.C469_06554"/>
<dbReference type="PRINTS" id="PR00344">
    <property type="entry name" value="BCTRLSENSOR"/>
</dbReference>
<organism evidence="9 10">
    <name type="scientific">Halorubrum lipolyticum DSM 21995</name>
    <dbReference type="NCBI Taxonomy" id="1227482"/>
    <lineage>
        <taxon>Archaea</taxon>
        <taxon>Methanobacteriati</taxon>
        <taxon>Methanobacteriota</taxon>
        <taxon>Stenosarchaea group</taxon>
        <taxon>Halobacteria</taxon>
        <taxon>Halobacteriales</taxon>
        <taxon>Haloferacaceae</taxon>
        <taxon>Halorubrum</taxon>
    </lineage>
</organism>
<dbReference type="InterPro" id="IPR036097">
    <property type="entry name" value="HisK_dim/P_sf"/>
</dbReference>
<dbReference type="Proteomes" id="UP000011650">
    <property type="component" value="Unassembled WGS sequence"/>
</dbReference>
<accession>M0NX30</accession>
<dbReference type="EC" id="2.7.13.3" evidence="2"/>
<dbReference type="RefSeq" id="WP_008004921.1">
    <property type="nucleotide sequence ID" value="NZ_AOJG01000015.1"/>
</dbReference>
<keyword evidence="3" id="KW-0597">Phosphoprotein</keyword>
<dbReference type="InterPro" id="IPR035965">
    <property type="entry name" value="PAS-like_dom_sf"/>
</dbReference>
<evidence type="ECO:0000256" key="6">
    <source>
        <dbReference type="ARBA" id="ARBA00023012"/>
    </source>
</evidence>
<evidence type="ECO:0000259" key="8">
    <source>
        <dbReference type="PROSITE" id="PS50109"/>
    </source>
</evidence>
<proteinExistence type="predicted"/>
<dbReference type="Pfam" id="PF02518">
    <property type="entry name" value="HATPase_c"/>
    <property type="match status" value="1"/>
</dbReference>
<reference evidence="9 10" key="1">
    <citation type="journal article" date="2014" name="PLoS Genet.">
        <title>Phylogenetically driven sequencing of extremely halophilic archaea reveals strategies for static and dynamic osmo-response.</title>
        <authorList>
            <person name="Becker E.A."/>
            <person name="Seitzer P.M."/>
            <person name="Tritt A."/>
            <person name="Larsen D."/>
            <person name="Krusor M."/>
            <person name="Yao A.I."/>
            <person name="Wu D."/>
            <person name="Madern D."/>
            <person name="Eisen J.A."/>
            <person name="Darling A.E."/>
            <person name="Facciotti M.T."/>
        </authorList>
    </citation>
    <scope>NUCLEOTIDE SEQUENCE [LARGE SCALE GENOMIC DNA]</scope>
    <source>
        <strain evidence="9 10">DSM 21995</strain>
    </source>
</reference>
<dbReference type="CDD" id="cd00130">
    <property type="entry name" value="PAS"/>
    <property type="match status" value="1"/>
</dbReference>
<dbReference type="PANTHER" id="PTHR43711">
    <property type="entry name" value="TWO-COMPONENT HISTIDINE KINASE"/>
    <property type="match status" value="1"/>
</dbReference>
<keyword evidence="4" id="KW-0808">Transferase</keyword>
<dbReference type="Gene3D" id="1.10.287.130">
    <property type="match status" value="1"/>
</dbReference>
<gene>
    <name evidence="9" type="ORF">C469_06554</name>
</gene>
<keyword evidence="6" id="KW-0902">Two-component regulatory system</keyword>
<dbReference type="SUPFAM" id="SSF55785">
    <property type="entry name" value="PYP-like sensor domain (PAS domain)"/>
    <property type="match status" value="1"/>
</dbReference>